<dbReference type="SUPFAM" id="SSF53850">
    <property type="entry name" value="Periplasmic binding protein-like II"/>
    <property type="match status" value="1"/>
</dbReference>
<dbReference type="PIRSF" id="PIRSF002825">
    <property type="entry name" value="CfbpA"/>
    <property type="match status" value="1"/>
</dbReference>
<dbReference type="Pfam" id="PF13343">
    <property type="entry name" value="SBP_bac_6"/>
    <property type="match status" value="1"/>
</dbReference>
<reference evidence="5 6" key="1">
    <citation type="submission" date="2016-12" db="EMBL/GenBank/DDBJ databases">
        <title>Study of bacterial adaptation to deep sea.</title>
        <authorList>
            <person name="Song J."/>
            <person name="Yoshizawa S."/>
            <person name="Kogure K."/>
        </authorList>
    </citation>
    <scope>NUCLEOTIDE SEQUENCE [LARGE SCALE GENOMIC DNA]</scope>
    <source>
        <strain evidence="5 6">SAORIC-165</strain>
    </source>
</reference>
<evidence type="ECO:0000256" key="4">
    <source>
        <dbReference type="SAM" id="SignalP"/>
    </source>
</evidence>
<dbReference type="PANTHER" id="PTHR30006">
    <property type="entry name" value="THIAMINE-BINDING PERIPLASMIC PROTEIN-RELATED"/>
    <property type="match status" value="1"/>
</dbReference>
<evidence type="ECO:0000256" key="1">
    <source>
        <dbReference type="ARBA" id="ARBA00008520"/>
    </source>
</evidence>
<name>A0A2S7U751_9BACT</name>
<evidence type="ECO:0000313" key="5">
    <source>
        <dbReference type="EMBL" id="PQJ30033.1"/>
    </source>
</evidence>
<dbReference type="RefSeq" id="WP_105044551.1">
    <property type="nucleotide sequence ID" value="NZ_MQWA01000001.1"/>
</dbReference>
<feature type="chain" id="PRO_5015547812" evidence="4">
    <location>
        <begin position="21"/>
        <end position="335"/>
    </location>
</feature>
<accession>A0A2S7U751</accession>
<dbReference type="InterPro" id="IPR026045">
    <property type="entry name" value="Ferric-bd"/>
</dbReference>
<dbReference type="PANTHER" id="PTHR30006:SF15">
    <property type="entry name" value="IRON-UTILIZATION PERIPLASMIC PROTEIN"/>
    <property type="match status" value="1"/>
</dbReference>
<comment type="similarity">
    <text evidence="1">Belongs to the bacterial solute-binding protein 1 family.</text>
</comment>
<dbReference type="GO" id="GO:0046872">
    <property type="term" value="F:metal ion binding"/>
    <property type="evidence" value="ECO:0007669"/>
    <property type="project" value="UniProtKB-KW"/>
</dbReference>
<keyword evidence="3" id="KW-0479">Metal-binding</keyword>
<sequence>MKNNIISIGLLAISSLSALANEVTLYTYRHYEADSALYEKFTQKTGIKVNIVKSKADALFERLKSEGSDCKSDLLVTSDAARLVKAKNLGLLQSVESSTLFTNVPANLRDEDNQWFGITVRARVIVYNKDKVKAGAITSYEDLTKPEWKGRVVARSSSNIYNQSLLASMVANKGSKEALLWALKLRKNMARKPQGSDRDQMRAVAAGLADAAIVNTYYIGLLANSQNTKDQEVASKIAVCFPNQDSTGTHINISGAGICKYSPNKANALKLLEFLTSVEAQSTFPKTTSEFPLSMKSDSPLILAWGKFKADNLKLSELGKHNATAAKLFNAANWE</sequence>
<protein>
    <submittedName>
        <fullName evidence="5">Fe(3+) ABC transporter substrate-binding protein</fullName>
    </submittedName>
</protein>
<feature type="signal peptide" evidence="4">
    <location>
        <begin position="1"/>
        <end position="20"/>
    </location>
</feature>
<keyword evidence="6" id="KW-1185">Reference proteome</keyword>
<keyword evidence="2 4" id="KW-0732">Signal</keyword>
<dbReference type="GO" id="GO:0030288">
    <property type="term" value="C:outer membrane-bounded periplasmic space"/>
    <property type="evidence" value="ECO:0007669"/>
    <property type="project" value="TreeGrafter"/>
</dbReference>
<dbReference type="Proteomes" id="UP000239907">
    <property type="component" value="Unassembled WGS sequence"/>
</dbReference>
<evidence type="ECO:0000256" key="2">
    <source>
        <dbReference type="ARBA" id="ARBA00022729"/>
    </source>
</evidence>
<dbReference type="Gene3D" id="3.40.190.10">
    <property type="entry name" value="Periplasmic binding protein-like II"/>
    <property type="match status" value="2"/>
</dbReference>
<evidence type="ECO:0000256" key="3">
    <source>
        <dbReference type="PIRSR" id="PIRSR002825-1"/>
    </source>
</evidence>
<feature type="binding site" evidence="3">
    <location>
        <position position="217"/>
    </location>
    <ligand>
        <name>Fe cation</name>
        <dbReference type="ChEBI" id="CHEBI:24875"/>
    </ligand>
</feature>
<feature type="binding site" evidence="3">
    <location>
        <position position="218"/>
    </location>
    <ligand>
        <name>Fe cation</name>
        <dbReference type="ChEBI" id="CHEBI:24875"/>
    </ligand>
</feature>
<organism evidence="5 6">
    <name type="scientific">Rubritalea profundi</name>
    <dbReference type="NCBI Taxonomy" id="1658618"/>
    <lineage>
        <taxon>Bacteria</taxon>
        <taxon>Pseudomonadati</taxon>
        <taxon>Verrucomicrobiota</taxon>
        <taxon>Verrucomicrobiia</taxon>
        <taxon>Verrucomicrobiales</taxon>
        <taxon>Rubritaleaceae</taxon>
        <taxon>Rubritalea</taxon>
    </lineage>
</organism>
<dbReference type="OrthoDB" id="9769319at2"/>
<gene>
    <name evidence="5" type="ORF">BSZ32_17130</name>
</gene>
<evidence type="ECO:0000313" key="6">
    <source>
        <dbReference type="Proteomes" id="UP000239907"/>
    </source>
</evidence>
<feature type="binding site" evidence="3">
    <location>
        <position position="30"/>
    </location>
    <ligand>
        <name>Fe cation</name>
        <dbReference type="ChEBI" id="CHEBI:24875"/>
    </ligand>
</feature>
<dbReference type="EMBL" id="MQWA01000001">
    <property type="protein sequence ID" value="PQJ30033.1"/>
    <property type="molecule type" value="Genomic_DNA"/>
</dbReference>
<dbReference type="AlphaFoldDB" id="A0A2S7U751"/>
<proteinExistence type="inferred from homology"/>
<comment type="caution">
    <text evidence="5">The sequence shown here is derived from an EMBL/GenBank/DDBJ whole genome shotgun (WGS) entry which is preliminary data.</text>
</comment>
<keyword evidence="3" id="KW-0408">Iron</keyword>